<sequence length="724" mass="81902">MAPTQPCTTPTGLLHLPFEIRRQIYSYFLPRHRVIHVDCPGFAGDWYCEPSEERTEYGSVGHNGVIPEDTEAILEINLLDAILDVFNEDVPDYGIRHRNWQNSLLLVSKLISAECLDILYGENFFKIYLNFDGEHWLRNKFTEGNIRKMRHVQVIAVSAGTSYFLDQAHQIPTPDNALWATVFANLKTLQIVAEQPLDTTGDNNALAPEENVKYFLEWLAAWLQCFSRHLMPGTHIEVDDCCRKETSKLIKEYLPDGYQNIRCRTGDLVFKRGDFSPGSEFWSPPARALDYLIHAHGFASYCHVEKKQFAPDFLRGCYPRCLEDIKRSSRLGGPDVSDLRNYPIPERLLNRSMSSRTPSSYRMKRPAEPLPPATGDTTTTRTRTSSTYSRNFQQNLIDHGIYPNRYEYPNDQTPSKPNNWDEIMERLPRRRPSLSPSRFSDRDFEKFSRADARASKEKPVTASVVPILDGDIDSKCVGGNYVFGNLAPLTDGTLAPAKPDHFYGARPEQLNRQICKELSGHIIPSTQDDLPMVPNFFFEAKGHDGSLAVATRQACYDGALGARGVNSLQSYSQESIYDNNAYTFVSTYHGGQLKLYATHLTKPGPRSRPEYTTQLKGCNCVPKCSRFGQKREEFIALANENYSQIQHPPPAPHQTAPDSTFISDDSDASTVSEYQDAQKSVAASIEHDEQESQIAGRNRKRPMIDNTGDKTSRASELYDGQIHL</sequence>
<dbReference type="EMBL" id="PDNA01000138">
    <property type="protein sequence ID" value="PGH11019.1"/>
    <property type="molecule type" value="Genomic_DNA"/>
</dbReference>
<dbReference type="InterPro" id="IPR056632">
    <property type="entry name" value="DUF7730"/>
</dbReference>
<evidence type="ECO:0000256" key="1">
    <source>
        <dbReference type="SAM" id="MobiDB-lite"/>
    </source>
</evidence>
<feature type="domain" description="DUF7730" evidence="2">
    <location>
        <begin position="14"/>
        <end position="190"/>
    </location>
</feature>
<evidence type="ECO:0000313" key="4">
    <source>
        <dbReference type="Proteomes" id="UP000224634"/>
    </source>
</evidence>
<feature type="region of interest" description="Disordered" evidence="1">
    <location>
        <begin position="644"/>
        <end position="724"/>
    </location>
</feature>
<feature type="region of interest" description="Disordered" evidence="1">
    <location>
        <begin position="351"/>
        <end position="386"/>
    </location>
</feature>
<comment type="caution">
    <text evidence="3">The sequence shown here is derived from an EMBL/GenBank/DDBJ whole genome shotgun (WGS) entry which is preliminary data.</text>
</comment>
<protein>
    <recommendedName>
        <fullName evidence="2">DUF7730 domain-containing protein</fullName>
    </recommendedName>
</protein>
<evidence type="ECO:0000313" key="3">
    <source>
        <dbReference type="EMBL" id="PGH11019.1"/>
    </source>
</evidence>
<organism evidence="3 4">
    <name type="scientific">Polytolypa hystricis (strain UAMH7299)</name>
    <dbReference type="NCBI Taxonomy" id="1447883"/>
    <lineage>
        <taxon>Eukaryota</taxon>
        <taxon>Fungi</taxon>
        <taxon>Dikarya</taxon>
        <taxon>Ascomycota</taxon>
        <taxon>Pezizomycotina</taxon>
        <taxon>Eurotiomycetes</taxon>
        <taxon>Eurotiomycetidae</taxon>
        <taxon>Onygenales</taxon>
        <taxon>Onygenales incertae sedis</taxon>
        <taxon>Polytolypa</taxon>
    </lineage>
</organism>
<feature type="compositionally biased region" description="Low complexity" evidence="1">
    <location>
        <begin position="377"/>
        <end position="386"/>
    </location>
</feature>
<dbReference type="Pfam" id="PF24864">
    <property type="entry name" value="DUF7730"/>
    <property type="match status" value="1"/>
</dbReference>
<dbReference type="AlphaFoldDB" id="A0A2B7XPX1"/>
<evidence type="ECO:0000259" key="2">
    <source>
        <dbReference type="Pfam" id="PF24864"/>
    </source>
</evidence>
<gene>
    <name evidence="3" type="ORF">AJ80_07295</name>
</gene>
<feature type="compositionally biased region" description="Polar residues" evidence="1">
    <location>
        <begin position="658"/>
        <end position="678"/>
    </location>
</feature>
<reference evidence="3 4" key="1">
    <citation type="submission" date="2017-10" db="EMBL/GenBank/DDBJ databases">
        <title>Comparative genomics in systemic dimorphic fungi from Ajellomycetaceae.</title>
        <authorList>
            <person name="Munoz J.F."/>
            <person name="Mcewen J.G."/>
            <person name="Clay O.K."/>
            <person name="Cuomo C.A."/>
        </authorList>
    </citation>
    <scope>NUCLEOTIDE SEQUENCE [LARGE SCALE GENOMIC DNA]</scope>
    <source>
        <strain evidence="3 4">UAMH7299</strain>
    </source>
</reference>
<proteinExistence type="predicted"/>
<keyword evidence="4" id="KW-1185">Reference proteome</keyword>
<name>A0A2B7XPX1_POLH7</name>
<dbReference type="OrthoDB" id="5403634at2759"/>
<dbReference type="Proteomes" id="UP000224634">
    <property type="component" value="Unassembled WGS sequence"/>
</dbReference>
<feature type="compositionally biased region" description="Polar residues" evidence="1">
    <location>
        <begin position="351"/>
        <end position="360"/>
    </location>
</feature>
<accession>A0A2B7XPX1</accession>